<dbReference type="EMBL" id="FOAF01000010">
    <property type="protein sequence ID" value="SEM30859.1"/>
    <property type="molecule type" value="Genomic_DNA"/>
</dbReference>
<dbReference type="Proteomes" id="UP000199421">
    <property type="component" value="Unassembled WGS sequence"/>
</dbReference>
<evidence type="ECO:0000259" key="1">
    <source>
        <dbReference type="Pfam" id="PF13590"/>
    </source>
</evidence>
<proteinExistence type="predicted"/>
<reference evidence="3" key="1">
    <citation type="submission" date="2016-10" db="EMBL/GenBank/DDBJ databases">
        <authorList>
            <person name="Varghese N."/>
            <person name="Submissions S."/>
        </authorList>
    </citation>
    <scope>NUCLEOTIDE SEQUENCE [LARGE SCALE GENOMIC DNA]</scope>
    <source>
        <strain evidence="3">DSM 18733</strain>
    </source>
</reference>
<keyword evidence="3" id="KW-1185">Reference proteome</keyword>
<dbReference type="PROSITE" id="PS51257">
    <property type="entry name" value="PROKAR_LIPOPROTEIN"/>
    <property type="match status" value="1"/>
</dbReference>
<dbReference type="InterPro" id="IPR025411">
    <property type="entry name" value="DUF4136"/>
</dbReference>
<dbReference type="Pfam" id="PF13590">
    <property type="entry name" value="DUF4136"/>
    <property type="match status" value="1"/>
</dbReference>
<protein>
    <recommendedName>
        <fullName evidence="1">DUF4136 domain-containing protein</fullName>
    </recommendedName>
</protein>
<evidence type="ECO:0000313" key="3">
    <source>
        <dbReference type="Proteomes" id="UP000199421"/>
    </source>
</evidence>
<organism evidence="2 3">
    <name type="scientific">Olivibacter domesticus</name>
    <name type="common">Pseudosphingobacterium domesticum</name>
    <dbReference type="NCBI Taxonomy" id="407022"/>
    <lineage>
        <taxon>Bacteria</taxon>
        <taxon>Pseudomonadati</taxon>
        <taxon>Bacteroidota</taxon>
        <taxon>Sphingobacteriia</taxon>
        <taxon>Sphingobacteriales</taxon>
        <taxon>Sphingobacteriaceae</taxon>
        <taxon>Olivibacter</taxon>
    </lineage>
</organism>
<accession>A0A1H7XCV6</accession>
<dbReference type="AlphaFoldDB" id="A0A1H7XCV6"/>
<dbReference type="STRING" id="407022.SAMN05661044_04814"/>
<gene>
    <name evidence="2" type="ORF">SAMN05661044_04814</name>
</gene>
<feature type="domain" description="DUF4136" evidence="1">
    <location>
        <begin position="27"/>
        <end position="179"/>
    </location>
</feature>
<dbReference type="Gene3D" id="3.30.160.670">
    <property type="match status" value="1"/>
</dbReference>
<sequence length="184" mass="20872">MKTKWLFMAFAIVIVAACSPYRYYNAQSKNSDFSNYRTYAWLPGLDSLSKSYYNNAIAEENIYETADAALKAKGLTYDKSNPDLLFRYKAIVNNTSRTVYAPTWGGWGWGWGWNPYWGMGMGGAVGRERYRAGHIIIEAIDAKTNKVVWQARGSGEVRNPEKAVNDLPVVVQNIMKQYPIMAQK</sequence>
<evidence type="ECO:0000313" key="2">
    <source>
        <dbReference type="EMBL" id="SEM30859.1"/>
    </source>
</evidence>
<dbReference type="RefSeq" id="WP_093330200.1">
    <property type="nucleotide sequence ID" value="NZ_FOAF01000010.1"/>
</dbReference>
<name>A0A1H7XCV6_OLID1</name>
<dbReference type="OrthoDB" id="118896at2"/>